<reference evidence="2" key="1">
    <citation type="submission" date="2022-03" db="EMBL/GenBank/DDBJ databases">
        <authorList>
            <person name="Sayadi A."/>
        </authorList>
    </citation>
    <scope>NUCLEOTIDE SEQUENCE</scope>
</reference>
<dbReference type="Proteomes" id="UP001152888">
    <property type="component" value="Unassembled WGS sequence"/>
</dbReference>
<proteinExistence type="predicted"/>
<gene>
    <name evidence="2" type="ORF">ACAOBT_LOCUS9131</name>
</gene>
<evidence type="ECO:0000313" key="3">
    <source>
        <dbReference type="Proteomes" id="UP001152888"/>
    </source>
</evidence>
<keyword evidence="3" id="KW-1185">Reference proteome</keyword>
<dbReference type="EMBL" id="CAKOFQ010006778">
    <property type="protein sequence ID" value="CAH1970834.1"/>
    <property type="molecule type" value="Genomic_DNA"/>
</dbReference>
<name>A0A9P0P599_ACAOB</name>
<protein>
    <submittedName>
        <fullName evidence="2">Uncharacterized protein</fullName>
    </submittedName>
</protein>
<accession>A0A9P0P599</accession>
<evidence type="ECO:0000256" key="1">
    <source>
        <dbReference type="SAM" id="MobiDB-lite"/>
    </source>
</evidence>
<organism evidence="2 3">
    <name type="scientific">Acanthoscelides obtectus</name>
    <name type="common">Bean weevil</name>
    <name type="synonym">Bruchus obtectus</name>
    <dbReference type="NCBI Taxonomy" id="200917"/>
    <lineage>
        <taxon>Eukaryota</taxon>
        <taxon>Metazoa</taxon>
        <taxon>Ecdysozoa</taxon>
        <taxon>Arthropoda</taxon>
        <taxon>Hexapoda</taxon>
        <taxon>Insecta</taxon>
        <taxon>Pterygota</taxon>
        <taxon>Neoptera</taxon>
        <taxon>Endopterygota</taxon>
        <taxon>Coleoptera</taxon>
        <taxon>Polyphaga</taxon>
        <taxon>Cucujiformia</taxon>
        <taxon>Chrysomeloidea</taxon>
        <taxon>Chrysomelidae</taxon>
        <taxon>Bruchinae</taxon>
        <taxon>Bruchini</taxon>
        <taxon>Acanthoscelides</taxon>
    </lineage>
</organism>
<sequence>MVRCESQSFTSCSASGLSRRTRETVSNCVLHFVRNSWSSGTFTFSNGTCLLELSIPS</sequence>
<feature type="region of interest" description="Disordered" evidence="1">
    <location>
        <begin position="1"/>
        <end position="22"/>
    </location>
</feature>
<feature type="compositionally biased region" description="Polar residues" evidence="1">
    <location>
        <begin position="1"/>
        <end position="18"/>
    </location>
</feature>
<evidence type="ECO:0000313" key="2">
    <source>
        <dbReference type="EMBL" id="CAH1970834.1"/>
    </source>
</evidence>
<dbReference type="AlphaFoldDB" id="A0A9P0P599"/>
<comment type="caution">
    <text evidence="2">The sequence shown here is derived from an EMBL/GenBank/DDBJ whole genome shotgun (WGS) entry which is preliminary data.</text>
</comment>